<accession>A0A9Q8L4Z2</accession>
<evidence type="ECO:0000313" key="2">
    <source>
        <dbReference type="EMBL" id="UJO10942.1"/>
    </source>
</evidence>
<dbReference type="OrthoDB" id="3921930at2759"/>
<dbReference type="OMA" id="EIRIMCI"/>
<proteinExistence type="predicted"/>
<dbReference type="GeneID" id="71980373"/>
<dbReference type="Pfam" id="PF06985">
    <property type="entry name" value="HET"/>
    <property type="match status" value="1"/>
</dbReference>
<dbReference type="AlphaFoldDB" id="A0A9Q8L4Z2"/>
<dbReference type="EMBL" id="CP090163">
    <property type="protein sequence ID" value="UJO10942.1"/>
    <property type="molecule type" value="Genomic_DNA"/>
</dbReference>
<keyword evidence="3" id="KW-1185">Reference proteome</keyword>
<dbReference type="InterPro" id="IPR052895">
    <property type="entry name" value="HetReg/Transcr_Mod"/>
</dbReference>
<dbReference type="Proteomes" id="UP000756132">
    <property type="component" value="Chromosome 1"/>
</dbReference>
<reference evidence="2" key="1">
    <citation type="submission" date="2021-12" db="EMBL/GenBank/DDBJ databases">
        <authorList>
            <person name="Zaccaron A."/>
            <person name="Stergiopoulos I."/>
        </authorList>
    </citation>
    <scope>NUCLEOTIDE SEQUENCE</scope>
    <source>
        <strain evidence="2">Race5_Kim</strain>
    </source>
</reference>
<dbReference type="PANTHER" id="PTHR24148">
    <property type="entry name" value="ANKYRIN REPEAT DOMAIN-CONTAINING PROTEIN 39 HOMOLOG-RELATED"/>
    <property type="match status" value="1"/>
</dbReference>
<dbReference type="PANTHER" id="PTHR24148:SF64">
    <property type="entry name" value="HETEROKARYON INCOMPATIBILITY DOMAIN-CONTAINING PROTEIN"/>
    <property type="match status" value="1"/>
</dbReference>
<reference evidence="2" key="2">
    <citation type="journal article" date="2022" name="Microb. Genom.">
        <title>A chromosome-scale genome assembly of the tomato pathogen Cladosporium fulvum reveals a compartmentalized genome architecture and the presence of a dispensable chromosome.</title>
        <authorList>
            <person name="Zaccaron A.Z."/>
            <person name="Chen L.H."/>
            <person name="Samaras A."/>
            <person name="Stergiopoulos I."/>
        </authorList>
    </citation>
    <scope>NUCLEOTIDE SEQUENCE</scope>
    <source>
        <strain evidence="2">Race5_Kim</strain>
    </source>
</reference>
<gene>
    <name evidence="2" type="ORF">CLAFUR5_00495</name>
</gene>
<evidence type="ECO:0000313" key="3">
    <source>
        <dbReference type="Proteomes" id="UP000756132"/>
    </source>
</evidence>
<sequence length="241" mass="27672">MQASGYDVPDLALQYQHTALPEAGHIPILVLRPSEDIGSPVECDMEAVPLSREKSDYVALSYSWGMDADGDTSLNRSITICGKPKAVTQNLFECLRRTRHGVGLLRIWIDAICINQTDDDEKTRQVANIAEVYANAERTIVWLDEHDRNGNDAEMFALLKCLSTADYLKHPRAEHSWREIHGRVHVRCDLVTSSMKDLTRGETNEVVTKMLQFLKRRYFARRWTVQEVRNSSEVTLYWNKY</sequence>
<name>A0A9Q8L4Z2_PASFU</name>
<organism evidence="2 3">
    <name type="scientific">Passalora fulva</name>
    <name type="common">Tomato leaf mold</name>
    <name type="synonym">Cladosporium fulvum</name>
    <dbReference type="NCBI Taxonomy" id="5499"/>
    <lineage>
        <taxon>Eukaryota</taxon>
        <taxon>Fungi</taxon>
        <taxon>Dikarya</taxon>
        <taxon>Ascomycota</taxon>
        <taxon>Pezizomycotina</taxon>
        <taxon>Dothideomycetes</taxon>
        <taxon>Dothideomycetidae</taxon>
        <taxon>Mycosphaerellales</taxon>
        <taxon>Mycosphaerellaceae</taxon>
        <taxon>Fulvia</taxon>
    </lineage>
</organism>
<evidence type="ECO:0000259" key="1">
    <source>
        <dbReference type="Pfam" id="PF06985"/>
    </source>
</evidence>
<feature type="domain" description="Heterokaryon incompatibility" evidence="1">
    <location>
        <begin position="57"/>
        <end position="227"/>
    </location>
</feature>
<dbReference type="RefSeq" id="XP_047755308.1">
    <property type="nucleotide sequence ID" value="XM_047899643.1"/>
</dbReference>
<protein>
    <submittedName>
        <fullName evidence="2">Heterokaryon incompatibility protein 6, OR allele</fullName>
    </submittedName>
</protein>
<dbReference type="KEGG" id="ffu:CLAFUR5_00495"/>
<dbReference type="InterPro" id="IPR010730">
    <property type="entry name" value="HET"/>
</dbReference>